<dbReference type="VEuPathDB" id="FungiDB:RhiirA1_403656"/>
<organism evidence="1 2">
    <name type="scientific">Rhizophagus irregularis</name>
    <dbReference type="NCBI Taxonomy" id="588596"/>
    <lineage>
        <taxon>Eukaryota</taxon>
        <taxon>Fungi</taxon>
        <taxon>Fungi incertae sedis</taxon>
        <taxon>Mucoromycota</taxon>
        <taxon>Glomeromycotina</taxon>
        <taxon>Glomeromycetes</taxon>
        <taxon>Glomerales</taxon>
        <taxon>Glomeraceae</taxon>
        <taxon>Rhizophagus</taxon>
    </lineage>
</organism>
<evidence type="ECO:0000313" key="2">
    <source>
        <dbReference type="Proteomes" id="UP000232688"/>
    </source>
</evidence>
<accession>A0A2N0QTR5</accession>
<reference evidence="1 2" key="1">
    <citation type="submission" date="2017-10" db="EMBL/GenBank/DDBJ databases">
        <title>Extensive intraspecific genome diversity in a model arbuscular mycorrhizal fungus.</title>
        <authorList>
            <person name="Chen E.C.H."/>
            <person name="Morin E."/>
            <person name="Baudet D."/>
            <person name="Noel J."/>
            <person name="Ndikumana S."/>
            <person name="Charron P."/>
            <person name="St-Onge C."/>
            <person name="Giorgi J."/>
            <person name="Grigoriev I.V."/>
            <person name="Roux C."/>
            <person name="Martin F.M."/>
            <person name="Corradi N."/>
        </authorList>
    </citation>
    <scope>NUCLEOTIDE SEQUENCE [LARGE SCALE GENOMIC DNA]</scope>
    <source>
        <strain evidence="1 2">A1</strain>
    </source>
</reference>
<reference evidence="1 2" key="2">
    <citation type="submission" date="2017-10" db="EMBL/GenBank/DDBJ databases">
        <title>Genome analyses suggest a sexual origin of heterokaryosis in a supposedly ancient asexual fungus.</title>
        <authorList>
            <person name="Corradi N."/>
            <person name="Sedzielewska K."/>
            <person name="Noel J."/>
            <person name="Charron P."/>
            <person name="Farinelli L."/>
            <person name="Marton T."/>
            <person name="Kruger M."/>
            <person name="Pelin A."/>
            <person name="Brachmann A."/>
            <person name="Corradi N."/>
        </authorList>
    </citation>
    <scope>NUCLEOTIDE SEQUENCE [LARGE SCALE GENOMIC DNA]</scope>
    <source>
        <strain evidence="1 2">A1</strain>
    </source>
</reference>
<proteinExistence type="predicted"/>
<dbReference type="VEuPathDB" id="FungiDB:RhiirFUN_002941"/>
<dbReference type="Proteomes" id="UP000232688">
    <property type="component" value="Unassembled WGS sequence"/>
</dbReference>
<evidence type="ECO:0000313" key="1">
    <source>
        <dbReference type="EMBL" id="PKC54390.1"/>
    </source>
</evidence>
<dbReference type="AlphaFoldDB" id="A0A2N0QTR5"/>
<comment type="caution">
    <text evidence="1">The sequence shown here is derived from an EMBL/GenBank/DDBJ whole genome shotgun (WGS) entry which is preliminary data.</text>
</comment>
<name>A0A2N0QTR5_9GLOM</name>
<protein>
    <submittedName>
        <fullName evidence="1">Uncharacterized protein</fullName>
    </submittedName>
</protein>
<dbReference type="EMBL" id="LLXH01003298">
    <property type="protein sequence ID" value="PKC54390.1"/>
    <property type="molecule type" value="Genomic_DNA"/>
</dbReference>
<gene>
    <name evidence="1" type="ORF">RhiirA1_403656</name>
</gene>
<sequence length="201" mass="23924">MEQYGVMKTDMKRYGDKLDCDGKTCKKLVELYEVHEYVYERLNKYRKNNFDQIYSDDVLWTLLYYVGYLIMNENNHLYILNMKVFTEWWRYLVSQCNLHKFMRGDLDNEYSGKVIHIIPNADFTDKTFEPASAEASLELNRYDDVQGINSGYYNFLKIKNFESVDAIAPENNGIHHLYQITIARNMTPSFQNYVTIGNEKY</sequence>